<dbReference type="GO" id="GO:0004803">
    <property type="term" value="F:transposase activity"/>
    <property type="evidence" value="ECO:0007669"/>
    <property type="project" value="InterPro"/>
</dbReference>
<feature type="domain" description="Transposase IS110-like N-terminal" evidence="1">
    <location>
        <begin position="4"/>
        <end position="88"/>
    </location>
</feature>
<protein>
    <recommendedName>
        <fullName evidence="1">Transposase IS110-like N-terminal domain-containing protein</fullName>
    </recommendedName>
</protein>
<dbReference type="InterPro" id="IPR002525">
    <property type="entry name" value="Transp_IS110-like_N"/>
</dbReference>
<sequence length="111" mass="12431">MLSVGDDWAEEYHDVELQDERGKRPAKARLEEGIAGISRLHELIGRHVESDKDFDRAEVFIGIETDRGLWVQALIAAGYQVYAINPAGAEYSSVHVMEVMRSLALPVRHDG</sequence>
<evidence type="ECO:0000313" key="2">
    <source>
        <dbReference type="EMBL" id="GGP02225.1"/>
    </source>
</evidence>
<proteinExistence type="predicted"/>
<accession>A0A917ZZQ3</accession>
<evidence type="ECO:0000313" key="3">
    <source>
        <dbReference type="Proteomes" id="UP000660745"/>
    </source>
</evidence>
<gene>
    <name evidence="2" type="ORF">GCM10012278_08610</name>
</gene>
<reference evidence="2" key="1">
    <citation type="journal article" date="2014" name="Int. J. Syst. Evol. Microbiol.">
        <title>Complete genome sequence of Corynebacterium casei LMG S-19264T (=DSM 44701T), isolated from a smear-ripened cheese.</title>
        <authorList>
            <consortium name="US DOE Joint Genome Institute (JGI-PGF)"/>
            <person name="Walter F."/>
            <person name="Albersmeier A."/>
            <person name="Kalinowski J."/>
            <person name="Ruckert C."/>
        </authorList>
    </citation>
    <scope>NUCLEOTIDE SEQUENCE</scope>
    <source>
        <strain evidence="2">CGMCC 4.7430</strain>
    </source>
</reference>
<evidence type="ECO:0000259" key="1">
    <source>
        <dbReference type="Pfam" id="PF01548"/>
    </source>
</evidence>
<dbReference type="Proteomes" id="UP000660745">
    <property type="component" value="Unassembled WGS sequence"/>
</dbReference>
<dbReference type="GO" id="GO:0003677">
    <property type="term" value="F:DNA binding"/>
    <property type="evidence" value="ECO:0007669"/>
    <property type="project" value="InterPro"/>
</dbReference>
<dbReference type="Pfam" id="PF01548">
    <property type="entry name" value="DEDD_Tnp_IS110"/>
    <property type="match status" value="1"/>
</dbReference>
<comment type="caution">
    <text evidence="2">The sequence shown here is derived from an EMBL/GenBank/DDBJ whole genome shotgun (WGS) entry which is preliminary data.</text>
</comment>
<dbReference type="GO" id="GO:0006313">
    <property type="term" value="P:DNA transposition"/>
    <property type="evidence" value="ECO:0007669"/>
    <property type="project" value="InterPro"/>
</dbReference>
<keyword evidence="3" id="KW-1185">Reference proteome</keyword>
<dbReference type="EMBL" id="BMNK01000001">
    <property type="protein sequence ID" value="GGP02225.1"/>
    <property type="molecule type" value="Genomic_DNA"/>
</dbReference>
<name>A0A917ZZQ3_9ACTN</name>
<organism evidence="2 3">
    <name type="scientific">Nonomuraea glycinis</name>
    <dbReference type="NCBI Taxonomy" id="2047744"/>
    <lineage>
        <taxon>Bacteria</taxon>
        <taxon>Bacillati</taxon>
        <taxon>Actinomycetota</taxon>
        <taxon>Actinomycetes</taxon>
        <taxon>Streptosporangiales</taxon>
        <taxon>Streptosporangiaceae</taxon>
        <taxon>Nonomuraea</taxon>
    </lineage>
</organism>
<reference evidence="2" key="2">
    <citation type="submission" date="2020-09" db="EMBL/GenBank/DDBJ databases">
        <authorList>
            <person name="Sun Q."/>
            <person name="Zhou Y."/>
        </authorList>
    </citation>
    <scope>NUCLEOTIDE SEQUENCE</scope>
    <source>
        <strain evidence="2">CGMCC 4.7430</strain>
    </source>
</reference>
<dbReference type="AlphaFoldDB" id="A0A917ZZQ3"/>